<reference evidence="1" key="1">
    <citation type="submission" date="2014-09" db="EMBL/GenBank/DDBJ databases">
        <authorList>
            <person name="Magalhaes I.L.F."/>
            <person name="Oliveira U."/>
            <person name="Santos F.R."/>
            <person name="Vidigal T.H.D.A."/>
            <person name="Brescovit A.D."/>
            <person name="Santos A.J."/>
        </authorList>
    </citation>
    <scope>NUCLEOTIDE SEQUENCE</scope>
    <source>
        <tissue evidence="1">Shoot tissue taken approximately 20 cm above the soil surface</tissue>
    </source>
</reference>
<sequence>MILISRLLQKTSLMNMEDFWATVIFQLYSLTLLLANRRNDPRVKAGISVLSQQLMRNPENTTAVTIYPRTQNLRRAIGHQELRGRKNVLLIHHILMLRWKLEKASISQSISIRRKTGQSHLIQMLRLMKIQGGI</sequence>
<accession>A0A0A9CX25</accession>
<proteinExistence type="predicted"/>
<protein>
    <submittedName>
        <fullName evidence="1">Uncharacterized protein</fullName>
    </submittedName>
</protein>
<evidence type="ECO:0000313" key="1">
    <source>
        <dbReference type="EMBL" id="JAD76037.1"/>
    </source>
</evidence>
<name>A0A0A9CX25_ARUDO</name>
<organism evidence="1">
    <name type="scientific">Arundo donax</name>
    <name type="common">Giant reed</name>
    <name type="synonym">Donax arundinaceus</name>
    <dbReference type="NCBI Taxonomy" id="35708"/>
    <lineage>
        <taxon>Eukaryota</taxon>
        <taxon>Viridiplantae</taxon>
        <taxon>Streptophyta</taxon>
        <taxon>Embryophyta</taxon>
        <taxon>Tracheophyta</taxon>
        <taxon>Spermatophyta</taxon>
        <taxon>Magnoliopsida</taxon>
        <taxon>Liliopsida</taxon>
        <taxon>Poales</taxon>
        <taxon>Poaceae</taxon>
        <taxon>PACMAD clade</taxon>
        <taxon>Arundinoideae</taxon>
        <taxon>Arundineae</taxon>
        <taxon>Arundo</taxon>
    </lineage>
</organism>
<reference evidence="1" key="2">
    <citation type="journal article" date="2015" name="Data Brief">
        <title>Shoot transcriptome of the giant reed, Arundo donax.</title>
        <authorList>
            <person name="Barrero R.A."/>
            <person name="Guerrero F.D."/>
            <person name="Moolhuijzen P."/>
            <person name="Goolsby J.A."/>
            <person name="Tidwell J."/>
            <person name="Bellgard S.E."/>
            <person name="Bellgard M.I."/>
        </authorList>
    </citation>
    <scope>NUCLEOTIDE SEQUENCE</scope>
    <source>
        <tissue evidence="1">Shoot tissue taken approximately 20 cm above the soil surface</tissue>
    </source>
</reference>
<dbReference type="AlphaFoldDB" id="A0A0A9CX25"/>
<dbReference type="EMBL" id="GBRH01221858">
    <property type="protein sequence ID" value="JAD76037.1"/>
    <property type="molecule type" value="Transcribed_RNA"/>
</dbReference>